<comment type="caution">
    <text evidence="2">The sequence shown here is derived from an EMBL/GenBank/DDBJ whole genome shotgun (WGS) entry which is preliminary data.</text>
</comment>
<evidence type="ECO:0000256" key="1">
    <source>
        <dbReference type="SAM" id="Phobius"/>
    </source>
</evidence>
<protein>
    <recommendedName>
        <fullName evidence="4">Type II secretion system protein GspF</fullName>
    </recommendedName>
</protein>
<sequence length="34" mass="3671">SVFEPALVVSMATIVLFIVLSILQPLLQLNNMVG</sequence>
<name>A0AAW6NIN1_ENTCL</name>
<dbReference type="AlphaFoldDB" id="A0AAW6NIN1"/>
<evidence type="ECO:0000313" key="2">
    <source>
        <dbReference type="EMBL" id="MDF3636005.1"/>
    </source>
</evidence>
<evidence type="ECO:0000313" key="3">
    <source>
        <dbReference type="Proteomes" id="UP001215180"/>
    </source>
</evidence>
<keyword evidence="1" id="KW-0472">Membrane</keyword>
<evidence type="ECO:0008006" key="4">
    <source>
        <dbReference type="Google" id="ProtNLM"/>
    </source>
</evidence>
<gene>
    <name evidence="2" type="ORF">P3S46_02075</name>
</gene>
<dbReference type="RefSeq" id="WP_276200957.1">
    <property type="nucleotide sequence ID" value="NZ_JARJGR010000297.1"/>
</dbReference>
<proteinExistence type="predicted"/>
<feature type="non-terminal residue" evidence="2">
    <location>
        <position position="1"/>
    </location>
</feature>
<dbReference type="EMBL" id="JARJGR010000297">
    <property type="protein sequence ID" value="MDF3636005.1"/>
    <property type="molecule type" value="Genomic_DNA"/>
</dbReference>
<dbReference type="Proteomes" id="UP001215180">
    <property type="component" value="Unassembled WGS sequence"/>
</dbReference>
<reference evidence="2" key="1">
    <citation type="submission" date="2023-03" db="EMBL/GenBank/DDBJ databases">
        <title>A Study on Prevalence and Characterization of Enterobacter cloacae strains in China.</title>
        <authorList>
            <person name="Zheng Z."/>
        </authorList>
    </citation>
    <scope>NUCLEOTIDE SEQUENCE</scope>
    <source>
        <strain evidence="2">EC77</strain>
    </source>
</reference>
<keyword evidence="1" id="KW-0812">Transmembrane</keyword>
<feature type="transmembrane region" description="Helical" evidence="1">
    <location>
        <begin position="6"/>
        <end position="27"/>
    </location>
</feature>
<accession>A0AAW6NIN1</accession>
<keyword evidence="1" id="KW-1133">Transmembrane helix</keyword>
<organism evidence="2 3">
    <name type="scientific">Enterobacter cloacae</name>
    <dbReference type="NCBI Taxonomy" id="550"/>
    <lineage>
        <taxon>Bacteria</taxon>
        <taxon>Pseudomonadati</taxon>
        <taxon>Pseudomonadota</taxon>
        <taxon>Gammaproteobacteria</taxon>
        <taxon>Enterobacterales</taxon>
        <taxon>Enterobacteriaceae</taxon>
        <taxon>Enterobacter</taxon>
        <taxon>Enterobacter cloacae complex</taxon>
    </lineage>
</organism>